<dbReference type="Proteomes" id="UP001162087">
    <property type="component" value="Chromosome 10"/>
</dbReference>
<name>A0AA35IZM3_SACK1</name>
<evidence type="ECO:0000313" key="2">
    <source>
        <dbReference type="Proteomes" id="UP001162087"/>
    </source>
</evidence>
<sequence>MLYTNLLRQSSKFTKNIAAQPNYGPKSPLVKGRLYTNLLVTSLYGTGLACLYLESQSLKKSKTKQYPLAISKDDVVDIVHDAPNRIFKPTLSTQEEEVQDLEGSDLHKVVHSLTYSDVSQFAIAWGFLIQLSNLIGNSSLGRKSIFYRGSVLSVIGFPPLIYMALRLRMKQLQKVGVHFE</sequence>
<keyword evidence="2" id="KW-1185">Reference proteome</keyword>
<gene>
    <name evidence="1" type="primary">SKDI10G0570</name>
    <name evidence="1" type="ORF">SKDI_10G0570</name>
</gene>
<proteinExistence type="predicted"/>
<protein>
    <submittedName>
        <fullName evidence="1">Uncharacterized protein</fullName>
    </submittedName>
</protein>
<reference evidence="1" key="1">
    <citation type="submission" date="2022-10" db="EMBL/GenBank/DDBJ databases">
        <authorList>
            <person name="Byrne P K."/>
        </authorList>
    </citation>
    <scope>NUCLEOTIDE SEQUENCE</scope>
    <source>
        <strain evidence="1">IFO1802</strain>
    </source>
</reference>
<accession>A0AA35IZM3</accession>
<dbReference type="EMBL" id="OX365905">
    <property type="protein sequence ID" value="CAI4043520.1"/>
    <property type="molecule type" value="Genomic_DNA"/>
</dbReference>
<evidence type="ECO:0000313" key="1">
    <source>
        <dbReference type="EMBL" id="CAI4043520.1"/>
    </source>
</evidence>
<organism evidence="1 2">
    <name type="scientific">Saccharomyces kudriavzevii (strain ATCC MYA-4449 / AS 2.2408 / CBS 8840 / NBRC 1802 / NCYC 2889)</name>
    <name type="common">Yeast</name>
    <dbReference type="NCBI Taxonomy" id="226230"/>
    <lineage>
        <taxon>Eukaryota</taxon>
        <taxon>Fungi</taxon>
        <taxon>Dikarya</taxon>
        <taxon>Ascomycota</taxon>
        <taxon>Saccharomycotina</taxon>
        <taxon>Saccharomycetes</taxon>
        <taxon>Saccharomycetales</taxon>
        <taxon>Saccharomycetaceae</taxon>
        <taxon>Saccharomyces</taxon>
    </lineage>
</organism>
<dbReference type="OrthoDB" id="4053693at2759"/>